<keyword evidence="1 3" id="KW-0808">Transferase</keyword>
<dbReference type="GO" id="GO:0009103">
    <property type="term" value="P:lipopolysaccharide biosynthetic process"/>
    <property type="evidence" value="ECO:0007669"/>
    <property type="project" value="TreeGrafter"/>
</dbReference>
<evidence type="ECO:0000259" key="2">
    <source>
        <dbReference type="Pfam" id="PF00534"/>
    </source>
</evidence>
<proteinExistence type="predicted"/>
<dbReference type="EMBL" id="JACTVM010000003">
    <property type="protein sequence ID" value="MBC9226844.1"/>
    <property type="molecule type" value="Genomic_DNA"/>
</dbReference>
<dbReference type="CDD" id="cd03809">
    <property type="entry name" value="GT4_MtfB-like"/>
    <property type="match status" value="1"/>
</dbReference>
<evidence type="ECO:0000313" key="4">
    <source>
        <dbReference type="Proteomes" id="UP000620591"/>
    </source>
</evidence>
<accession>A0A8I0EVC4</accession>
<gene>
    <name evidence="3" type="ORF">IBG24_10990</name>
</gene>
<name>A0A8I0EVC4_9ACTN</name>
<evidence type="ECO:0000313" key="3">
    <source>
        <dbReference type="EMBL" id="MBC9226844.1"/>
    </source>
</evidence>
<sequence>MTTAVINGAFRPQRVTGQQRYAREIADRLIRDYGVDELSISSAAGPLSAWLQSQTLSFRNRDPEAVLLTLTSRGPIWARRQVIVVHDLFVLTNPEWFSRKYSITHAPVLRAQMASAAAIVTVSPVVAEQVSGLVGRSKRVVVAPNAPADEFLRATPAASVKVPSEVGERPFMLCVGSMDPRKNLRLLIDAYAGLPVSVRKEVRLVLVGAKSGNFSSAATASGTDPEGVIRLGYVSDVELATLYRAAEVVLFPSLAEGFGLPIVEALGVGARVIASDIPVFRWVGGDMVTFVDPHSEKGWRTAMQRIADGGGHVCEGPHRRELAGRFSWDASAARIMDLVTGL</sequence>
<dbReference type="Gene3D" id="3.40.50.2000">
    <property type="entry name" value="Glycogen Phosphorylase B"/>
    <property type="match status" value="2"/>
</dbReference>
<dbReference type="InterPro" id="IPR001296">
    <property type="entry name" value="Glyco_trans_1"/>
</dbReference>
<feature type="domain" description="Glycosyl transferase family 1" evidence="2">
    <location>
        <begin position="165"/>
        <end position="305"/>
    </location>
</feature>
<dbReference type="SUPFAM" id="SSF53756">
    <property type="entry name" value="UDP-Glycosyltransferase/glycogen phosphorylase"/>
    <property type="match status" value="1"/>
</dbReference>
<protein>
    <submittedName>
        <fullName evidence="3">Glycosyltransferase family 4 protein</fullName>
    </submittedName>
</protein>
<dbReference type="PANTHER" id="PTHR46401">
    <property type="entry name" value="GLYCOSYLTRANSFERASE WBBK-RELATED"/>
    <property type="match status" value="1"/>
</dbReference>
<dbReference type="AlphaFoldDB" id="A0A8I0EVC4"/>
<dbReference type="GO" id="GO:0016757">
    <property type="term" value="F:glycosyltransferase activity"/>
    <property type="evidence" value="ECO:0007669"/>
    <property type="project" value="InterPro"/>
</dbReference>
<dbReference type="Pfam" id="PF00534">
    <property type="entry name" value="Glycos_transf_1"/>
    <property type="match status" value="1"/>
</dbReference>
<evidence type="ECO:0000256" key="1">
    <source>
        <dbReference type="ARBA" id="ARBA00022679"/>
    </source>
</evidence>
<comment type="caution">
    <text evidence="3">The sequence shown here is derived from an EMBL/GenBank/DDBJ whole genome shotgun (WGS) entry which is preliminary data.</text>
</comment>
<organism evidence="3 4">
    <name type="scientific">Aeromicrobium senzhongii</name>
    <dbReference type="NCBI Taxonomy" id="2663859"/>
    <lineage>
        <taxon>Bacteria</taxon>
        <taxon>Bacillati</taxon>
        <taxon>Actinomycetota</taxon>
        <taxon>Actinomycetes</taxon>
        <taxon>Propionibacteriales</taxon>
        <taxon>Nocardioidaceae</taxon>
        <taxon>Aeromicrobium</taxon>
    </lineage>
</organism>
<dbReference type="Proteomes" id="UP000620591">
    <property type="component" value="Unassembled WGS sequence"/>
</dbReference>
<reference evidence="3" key="1">
    <citation type="submission" date="2020-09" db="EMBL/GenBank/DDBJ databases">
        <title>Novel species in genus Aeromicrobium.</title>
        <authorList>
            <person name="Zhang G."/>
        </authorList>
    </citation>
    <scope>NUCLEOTIDE SEQUENCE</scope>
    <source>
        <strain evidence="3">Zg-636</strain>
    </source>
</reference>
<dbReference type="PANTHER" id="PTHR46401:SF2">
    <property type="entry name" value="GLYCOSYLTRANSFERASE WBBK-RELATED"/>
    <property type="match status" value="1"/>
</dbReference>